<evidence type="ECO:0000256" key="1">
    <source>
        <dbReference type="ARBA" id="ARBA00022737"/>
    </source>
</evidence>
<feature type="repeat" description="PPR" evidence="2">
    <location>
        <begin position="426"/>
        <end position="460"/>
    </location>
</feature>
<dbReference type="InterPro" id="IPR046848">
    <property type="entry name" value="E_motif"/>
</dbReference>
<dbReference type="Pfam" id="PF01535">
    <property type="entry name" value="PPR"/>
    <property type="match status" value="8"/>
</dbReference>
<dbReference type="InterPro" id="IPR002885">
    <property type="entry name" value="PPR_rpt"/>
</dbReference>
<feature type="repeat" description="PPR" evidence="2">
    <location>
        <begin position="293"/>
        <end position="327"/>
    </location>
</feature>
<dbReference type="Proteomes" id="UP000233837">
    <property type="component" value="Unassembled WGS sequence"/>
</dbReference>
<accession>A0A2I0XG68</accession>
<dbReference type="PROSITE" id="PS51375">
    <property type="entry name" value="PPR"/>
    <property type="match status" value="7"/>
</dbReference>
<protein>
    <submittedName>
        <fullName evidence="3">Pentatricopeptide repeat-containing protein</fullName>
    </submittedName>
</protein>
<dbReference type="GO" id="GO:0009451">
    <property type="term" value="P:RNA modification"/>
    <property type="evidence" value="ECO:0007669"/>
    <property type="project" value="InterPro"/>
</dbReference>
<sequence>MISLASLQFLKKAHYFSTKSLIRTMPSSTCMQILEDCILFKNLPLGSQIHSKIMVSGFAYDSFLSTKLITLYSLCGDLSTALTIFELFPTCNVFLLNSMIRGYSSNGLYPEAISLFHRKRIEGLLPDSYTFSCVLKACALLLDLRQGEHLHQLAVESGYDADTFVSNSLIFMYAKCSSLEEAVRVFDRMPQRDVVSWNSIISAYALNGFDLDAVETLSEMIGNGLKPDQVTIISILTFCSTIDIVVREIHGFVLRNGVETAALMIQNALISAYGKCGMTDGAQRIFNGLVWKDKVTWNALIASFAQNGLFEESLQLLRHMKVCRLDLDVVTYSGIISSLTQTSLSNEAMVVFHELLNAGLKPDVVAIASVLPSISGLDYCKQTHGYSFRHGLEPDRRVRNALVSVYSKCGSIEYAKQVFEAIKDRDVISWSSMVVGYSQNLYFVESLETFREMMLAKMEPNPVTITSALSACAGASGLRLGKELHLWAIKNSFEGQAFVGSALIDMYAKCGRIKNSRTVFDLMNDRNLVSWNSMIGGYAIHGLAHSALEIFEMVTKPDDVSFIAALSACSHGGLVEEGIAIFSRMKEFKLTPRESHYACMVDLLARSGRIEQALALVRTIMPAQASVEIWGVLLGACKVHSNFEIGVYTGEHIIESGSANSGYYVLFSNVLANFGRWGDVEKMRRRMKEKGVRKGSGFSWIEVNKRVHSFVAKDRTHHPEWESLFKVLKFLGEQMKGMYC</sequence>
<name>A0A2I0XG68_9ASPA</name>
<feature type="repeat" description="PPR" evidence="2">
    <location>
        <begin position="558"/>
        <end position="592"/>
    </location>
</feature>
<reference evidence="3 4" key="2">
    <citation type="journal article" date="2017" name="Nature">
        <title>The Apostasia genome and the evolution of orchids.</title>
        <authorList>
            <person name="Zhang G.Q."/>
            <person name="Liu K.W."/>
            <person name="Li Z."/>
            <person name="Lohaus R."/>
            <person name="Hsiao Y.Y."/>
            <person name="Niu S.C."/>
            <person name="Wang J.Y."/>
            <person name="Lin Y.C."/>
            <person name="Xu Q."/>
            <person name="Chen L.J."/>
            <person name="Yoshida K."/>
            <person name="Fujiwara S."/>
            <person name="Wang Z.W."/>
            <person name="Zhang Y.Q."/>
            <person name="Mitsuda N."/>
            <person name="Wang M."/>
            <person name="Liu G.H."/>
            <person name="Pecoraro L."/>
            <person name="Huang H.X."/>
            <person name="Xiao X.J."/>
            <person name="Lin M."/>
            <person name="Wu X.Y."/>
            <person name="Wu W.L."/>
            <person name="Chen Y.Y."/>
            <person name="Chang S.B."/>
            <person name="Sakamoto S."/>
            <person name="Ohme-Takagi M."/>
            <person name="Yagi M."/>
            <person name="Zeng S.J."/>
            <person name="Shen C.Y."/>
            <person name="Yeh C.M."/>
            <person name="Luo Y.B."/>
            <person name="Tsai W.C."/>
            <person name="Van de Peer Y."/>
            <person name="Liu Z.J."/>
        </authorList>
    </citation>
    <scope>NUCLEOTIDE SEQUENCE [LARGE SCALE GENOMIC DNA]</scope>
    <source>
        <tissue evidence="3">The whole plant</tissue>
    </source>
</reference>
<gene>
    <name evidence="3" type="primary">PCMP-H92</name>
    <name evidence="3" type="ORF">MA16_Dca020657</name>
</gene>
<feature type="repeat" description="PPR" evidence="2">
    <location>
        <begin position="328"/>
        <end position="362"/>
    </location>
</feature>
<dbReference type="NCBIfam" id="TIGR00756">
    <property type="entry name" value="PPR"/>
    <property type="match status" value="3"/>
</dbReference>
<dbReference type="FunFam" id="1.25.40.10:FF:000344">
    <property type="entry name" value="Pentatricopeptide repeat-containing protein"/>
    <property type="match status" value="1"/>
</dbReference>
<proteinExistence type="predicted"/>
<evidence type="ECO:0000256" key="2">
    <source>
        <dbReference type="PROSITE-ProRule" id="PRU00708"/>
    </source>
</evidence>
<dbReference type="EMBL" id="KZ501903">
    <property type="protein sequence ID" value="PKU86911.1"/>
    <property type="molecule type" value="Genomic_DNA"/>
</dbReference>
<evidence type="ECO:0000313" key="4">
    <source>
        <dbReference type="Proteomes" id="UP000233837"/>
    </source>
</evidence>
<keyword evidence="1" id="KW-0677">Repeat</keyword>
<dbReference type="Pfam" id="PF13041">
    <property type="entry name" value="PPR_2"/>
    <property type="match status" value="2"/>
</dbReference>
<feature type="repeat" description="PPR" evidence="2">
    <location>
        <begin position="162"/>
        <end position="192"/>
    </location>
</feature>
<dbReference type="OrthoDB" id="185373at2759"/>
<reference evidence="3 4" key="1">
    <citation type="journal article" date="2016" name="Sci. Rep.">
        <title>The Dendrobium catenatum Lindl. genome sequence provides insights into polysaccharide synthase, floral development and adaptive evolution.</title>
        <authorList>
            <person name="Zhang G.Q."/>
            <person name="Xu Q."/>
            <person name="Bian C."/>
            <person name="Tsai W.C."/>
            <person name="Yeh C.M."/>
            <person name="Liu K.W."/>
            <person name="Yoshida K."/>
            <person name="Zhang L.S."/>
            <person name="Chang S.B."/>
            <person name="Chen F."/>
            <person name="Shi Y."/>
            <person name="Su Y.Y."/>
            <person name="Zhang Y.Q."/>
            <person name="Chen L.J."/>
            <person name="Yin Y."/>
            <person name="Lin M."/>
            <person name="Huang H."/>
            <person name="Deng H."/>
            <person name="Wang Z.W."/>
            <person name="Zhu S.L."/>
            <person name="Zhao X."/>
            <person name="Deng C."/>
            <person name="Niu S.C."/>
            <person name="Huang J."/>
            <person name="Wang M."/>
            <person name="Liu G.H."/>
            <person name="Yang H.J."/>
            <person name="Xiao X.J."/>
            <person name="Hsiao Y.Y."/>
            <person name="Wu W.L."/>
            <person name="Chen Y.Y."/>
            <person name="Mitsuda N."/>
            <person name="Ohme-Takagi M."/>
            <person name="Luo Y.B."/>
            <person name="Van de Peer Y."/>
            <person name="Liu Z.J."/>
        </authorList>
    </citation>
    <scope>NUCLEOTIDE SEQUENCE [LARGE SCALE GENOMIC DNA]</scope>
    <source>
        <tissue evidence="3">The whole plant</tissue>
    </source>
</reference>
<dbReference type="GO" id="GO:0003729">
    <property type="term" value="F:mRNA binding"/>
    <property type="evidence" value="ECO:0007669"/>
    <property type="project" value="UniProtKB-ARBA"/>
</dbReference>
<dbReference type="PANTHER" id="PTHR47926:SF500">
    <property type="entry name" value="REPEAT-CONTAINING PROTEIN, PUTATIVE-RELATED"/>
    <property type="match status" value="1"/>
</dbReference>
<feature type="repeat" description="PPR" evidence="2">
    <location>
        <begin position="92"/>
        <end position="126"/>
    </location>
</feature>
<feature type="repeat" description="PPR" evidence="2">
    <location>
        <begin position="193"/>
        <end position="227"/>
    </location>
</feature>
<dbReference type="FunFam" id="1.25.40.10:FF:000090">
    <property type="entry name" value="Pentatricopeptide repeat-containing protein, chloroplastic"/>
    <property type="match status" value="1"/>
</dbReference>
<dbReference type="InterPro" id="IPR046960">
    <property type="entry name" value="PPR_At4g14850-like_plant"/>
</dbReference>
<keyword evidence="4" id="KW-1185">Reference proteome</keyword>
<dbReference type="Pfam" id="PF20431">
    <property type="entry name" value="E_motif"/>
    <property type="match status" value="1"/>
</dbReference>
<dbReference type="Gene3D" id="1.25.40.10">
    <property type="entry name" value="Tetratricopeptide repeat domain"/>
    <property type="match status" value="6"/>
</dbReference>
<dbReference type="FunFam" id="1.25.40.10:FF:000073">
    <property type="entry name" value="Pentatricopeptide repeat-containing protein chloroplastic"/>
    <property type="match status" value="1"/>
</dbReference>
<dbReference type="AlphaFoldDB" id="A0A2I0XG68"/>
<dbReference type="InterPro" id="IPR011990">
    <property type="entry name" value="TPR-like_helical_dom_sf"/>
</dbReference>
<evidence type="ECO:0000313" key="3">
    <source>
        <dbReference type="EMBL" id="PKU86911.1"/>
    </source>
</evidence>
<organism evidence="3 4">
    <name type="scientific">Dendrobium catenatum</name>
    <dbReference type="NCBI Taxonomy" id="906689"/>
    <lineage>
        <taxon>Eukaryota</taxon>
        <taxon>Viridiplantae</taxon>
        <taxon>Streptophyta</taxon>
        <taxon>Embryophyta</taxon>
        <taxon>Tracheophyta</taxon>
        <taxon>Spermatophyta</taxon>
        <taxon>Magnoliopsida</taxon>
        <taxon>Liliopsida</taxon>
        <taxon>Asparagales</taxon>
        <taxon>Orchidaceae</taxon>
        <taxon>Epidendroideae</taxon>
        <taxon>Malaxideae</taxon>
        <taxon>Dendrobiinae</taxon>
        <taxon>Dendrobium</taxon>
    </lineage>
</organism>
<dbReference type="PANTHER" id="PTHR47926">
    <property type="entry name" value="PENTATRICOPEPTIDE REPEAT-CONTAINING PROTEIN"/>
    <property type="match status" value="1"/>
</dbReference>